<comment type="subcellular location">
    <subcellularLocation>
        <location evidence="2">Cytoplasm</location>
    </subcellularLocation>
    <subcellularLocation>
        <location evidence="1">Nucleus</location>
    </subcellularLocation>
</comment>
<dbReference type="CDD" id="cd14320">
    <property type="entry name" value="UBA_SQSTM"/>
    <property type="match status" value="1"/>
</dbReference>
<dbReference type="SUPFAM" id="SSF46934">
    <property type="entry name" value="UBA-like"/>
    <property type="match status" value="1"/>
</dbReference>
<dbReference type="GO" id="GO:0008270">
    <property type="term" value="F:zinc ion binding"/>
    <property type="evidence" value="ECO:0007669"/>
    <property type="project" value="UniProtKB-KW"/>
</dbReference>
<evidence type="ECO:0000256" key="12">
    <source>
        <dbReference type="ARBA" id="ARBA00071657"/>
    </source>
</evidence>
<dbReference type="PANTHER" id="PTHR15090">
    <property type="entry name" value="SEQUESTOSOME 1-RELATED"/>
    <property type="match status" value="1"/>
</dbReference>
<evidence type="ECO:0000256" key="9">
    <source>
        <dbReference type="ARBA" id="ARBA00023242"/>
    </source>
</evidence>
<evidence type="ECO:0000259" key="17">
    <source>
        <dbReference type="PROSITE" id="PS50135"/>
    </source>
</evidence>
<feature type="compositionally biased region" description="Low complexity" evidence="15">
    <location>
        <begin position="330"/>
        <end position="351"/>
    </location>
</feature>
<dbReference type="InterPro" id="IPR009060">
    <property type="entry name" value="UBA-like_sf"/>
</dbReference>
<feature type="domain" description="UBA" evidence="16">
    <location>
        <begin position="631"/>
        <end position="676"/>
    </location>
</feature>
<accession>B4JPD6</accession>
<feature type="domain" description="ZZ-type" evidence="17">
    <location>
        <begin position="123"/>
        <end position="174"/>
    </location>
</feature>
<dbReference type="GO" id="GO:0030382">
    <property type="term" value="P:sperm mitochondrion organization"/>
    <property type="evidence" value="ECO:0007669"/>
    <property type="project" value="EnsemblMetazoa"/>
</dbReference>
<evidence type="ECO:0000256" key="1">
    <source>
        <dbReference type="ARBA" id="ARBA00004123"/>
    </source>
</evidence>
<evidence type="ECO:0000313" key="18">
    <source>
        <dbReference type="EMBL" id="EDV98766.1"/>
    </source>
</evidence>
<dbReference type="Gene3D" id="1.10.8.10">
    <property type="entry name" value="DNA helicase RuvA subunit, C-terminal domain"/>
    <property type="match status" value="1"/>
</dbReference>
<dbReference type="GO" id="GO:0000423">
    <property type="term" value="P:mitophagy"/>
    <property type="evidence" value="ECO:0007669"/>
    <property type="project" value="TreeGrafter"/>
</dbReference>
<dbReference type="GO" id="GO:0035973">
    <property type="term" value="P:aggrephagy"/>
    <property type="evidence" value="ECO:0007669"/>
    <property type="project" value="TreeGrafter"/>
</dbReference>
<name>B4JPD6_DROGR</name>
<organism evidence="19">
    <name type="scientific">Drosophila grimshawi</name>
    <name type="common">Hawaiian fruit fly</name>
    <name type="synonym">Idiomyia grimshawi</name>
    <dbReference type="NCBI Taxonomy" id="7222"/>
    <lineage>
        <taxon>Eukaryota</taxon>
        <taxon>Metazoa</taxon>
        <taxon>Ecdysozoa</taxon>
        <taxon>Arthropoda</taxon>
        <taxon>Hexapoda</taxon>
        <taxon>Insecta</taxon>
        <taxon>Pterygota</taxon>
        <taxon>Neoptera</taxon>
        <taxon>Endopterygota</taxon>
        <taxon>Diptera</taxon>
        <taxon>Brachycera</taxon>
        <taxon>Muscomorpha</taxon>
        <taxon>Ephydroidea</taxon>
        <taxon>Drosophilidae</taxon>
        <taxon>Drosophila</taxon>
        <taxon>Hawaiian Drosophila</taxon>
    </lineage>
</organism>
<dbReference type="InterPro" id="IPR000433">
    <property type="entry name" value="Znf_ZZ"/>
</dbReference>
<dbReference type="FunFam" id="1.10.8.10:FF:000034">
    <property type="entry name" value="Sequestosome 1"/>
    <property type="match status" value="1"/>
</dbReference>
<feature type="compositionally biased region" description="Low complexity" evidence="15">
    <location>
        <begin position="471"/>
        <end position="480"/>
    </location>
</feature>
<dbReference type="GO" id="GO:0043495">
    <property type="term" value="F:protein-membrane adaptor activity"/>
    <property type="evidence" value="ECO:0007669"/>
    <property type="project" value="EnsemblMetazoa"/>
</dbReference>
<dbReference type="PANTHER" id="PTHR15090:SF0">
    <property type="entry name" value="SEQUESTOSOME-1"/>
    <property type="match status" value="1"/>
</dbReference>
<dbReference type="PROSITE" id="PS01357">
    <property type="entry name" value="ZF_ZZ_1"/>
    <property type="match status" value="1"/>
</dbReference>
<dbReference type="Proteomes" id="UP000001070">
    <property type="component" value="Unassembled WGS sequence"/>
</dbReference>
<keyword evidence="6 14" id="KW-0863">Zinc-finger</keyword>
<dbReference type="InterPro" id="IPR033741">
    <property type="entry name" value="SQSTM_UBA"/>
</dbReference>
<evidence type="ECO:0000256" key="7">
    <source>
        <dbReference type="ARBA" id="ARBA00022833"/>
    </source>
</evidence>
<evidence type="ECO:0000256" key="5">
    <source>
        <dbReference type="ARBA" id="ARBA00022737"/>
    </source>
</evidence>
<dbReference type="InParanoid" id="B4JPD6"/>
<keyword evidence="19" id="KW-1185">Reference proteome</keyword>
<dbReference type="AlphaFoldDB" id="B4JPD6"/>
<dbReference type="GO" id="GO:0070530">
    <property type="term" value="F:K63-linked polyubiquitin modification-dependent protein binding"/>
    <property type="evidence" value="ECO:0007669"/>
    <property type="project" value="TreeGrafter"/>
</dbReference>
<dbReference type="InterPro" id="IPR015940">
    <property type="entry name" value="UBA"/>
</dbReference>
<dbReference type="eggNOG" id="KOG4582">
    <property type="taxonomic scope" value="Eukaryota"/>
</dbReference>
<feature type="compositionally biased region" description="Low complexity" evidence="15">
    <location>
        <begin position="213"/>
        <end position="228"/>
    </location>
</feature>
<keyword evidence="8" id="KW-0804">Transcription</keyword>
<keyword evidence="4" id="KW-0479">Metal-binding</keyword>
<keyword evidence="5" id="KW-0677">Repeat</keyword>
<dbReference type="OrthoDB" id="441278at2759"/>
<keyword evidence="7" id="KW-0862">Zinc</keyword>
<dbReference type="GO" id="GO:0005080">
    <property type="term" value="F:protein kinase C binding"/>
    <property type="evidence" value="ECO:0007669"/>
    <property type="project" value="TreeGrafter"/>
</dbReference>
<dbReference type="PhylomeDB" id="B4JPD6"/>
<dbReference type="Gene3D" id="3.30.60.90">
    <property type="match status" value="1"/>
</dbReference>
<dbReference type="EMBL" id="CH916372">
    <property type="protein sequence ID" value="EDV98766.1"/>
    <property type="molecule type" value="Genomic_DNA"/>
</dbReference>
<keyword evidence="9" id="KW-0539">Nucleus</keyword>
<dbReference type="SUPFAM" id="SSF57850">
    <property type="entry name" value="RING/U-box"/>
    <property type="match status" value="1"/>
</dbReference>
<dbReference type="InterPro" id="IPR052260">
    <property type="entry name" value="Autophagy_Rcpt_SigReg"/>
</dbReference>
<evidence type="ECO:0000256" key="3">
    <source>
        <dbReference type="ARBA" id="ARBA00022490"/>
    </source>
</evidence>
<proteinExistence type="predicted"/>
<dbReference type="Pfam" id="PF16577">
    <property type="entry name" value="UBA_5"/>
    <property type="match status" value="1"/>
</dbReference>
<dbReference type="KEGG" id="dgr:6566614"/>
<evidence type="ECO:0000256" key="15">
    <source>
        <dbReference type="SAM" id="MobiDB-lite"/>
    </source>
</evidence>
<dbReference type="FunCoup" id="B4JPD6">
    <property type="interactions" value="109"/>
</dbReference>
<comment type="subunit">
    <text evidence="11">Interacts with aPKC and Traf6.</text>
</comment>
<dbReference type="SMART" id="SM00291">
    <property type="entry name" value="ZnF_ZZ"/>
    <property type="match status" value="1"/>
</dbReference>
<evidence type="ECO:0000259" key="16">
    <source>
        <dbReference type="PROSITE" id="PS50030"/>
    </source>
</evidence>
<feature type="compositionally biased region" description="Polar residues" evidence="15">
    <location>
        <begin position="287"/>
        <end position="297"/>
    </location>
</feature>
<feature type="region of interest" description="Disordered" evidence="15">
    <location>
        <begin position="471"/>
        <end position="505"/>
    </location>
</feature>
<comment type="function">
    <text evidence="10">Required for selective autophagy activation by ubiquitinated proteins. Implicated in sigma rhabdovirus multiplication and necessary for male fertility. Involved in activating transcription of Drs.</text>
</comment>
<evidence type="ECO:0000256" key="4">
    <source>
        <dbReference type="ARBA" id="ARBA00022723"/>
    </source>
</evidence>
<evidence type="ECO:0000313" key="19">
    <source>
        <dbReference type="Proteomes" id="UP000001070"/>
    </source>
</evidence>
<dbReference type="CDD" id="cd02340">
    <property type="entry name" value="ZZ_NBR1_like"/>
    <property type="match status" value="1"/>
</dbReference>
<evidence type="ECO:0000256" key="8">
    <source>
        <dbReference type="ARBA" id="ARBA00023163"/>
    </source>
</evidence>
<evidence type="ECO:0000256" key="11">
    <source>
        <dbReference type="ARBA" id="ARBA00062450"/>
    </source>
</evidence>
<evidence type="ECO:0000256" key="13">
    <source>
        <dbReference type="ARBA" id="ARBA00081379"/>
    </source>
</evidence>
<reference evidence="18 19" key="1">
    <citation type="journal article" date="2007" name="Nature">
        <title>Evolution of genes and genomes on the Drosophila phylogeny.</title>
        <authorList>
            <consortium name="Drosophila 12 Genomes Consortium"/>
            <person name="Clark A.G."/>
            <person name="Eisen M.B."/>
            <person name="Smith D.R."/>
            <person name="Bergman C.M."/>
            <person name="Oliver B."/>
            <person name="Markow T.A."/>
            <person name="Kaufman T.C."/>
            <person name="Kellis M."/>
            <person name="Gelbart W."/>
            <person name="Iyer V.N."/>
            <person name="Pollard D.A."/>
            <person name="Sackton T.B."/>
            <person name="Larracuente A.M."/>
            <person name="Singh N.D."/>
            <person name="Abad J.P."/>
            <person name="Abt D.N."/>
            <person name="Adryan B."/>
            <person name="Aguade M."/>
            <person name="Akashi H."/>
            <person name="Anderson W.W."/>
            <person name="Aquadro C.F."/>
            <person name="Ardell D.H."/>
            <person name="Arguello R."/>
            <person name="Artieri C.G."/>
            <person name="Barbash D.A."/>
            <person name="Barker D."/>
            <person name="Barsanti P."/>
            <person name="Batterham P."/>
            <person name="Batzoglou S."/>
            <person name="Begun D."/>
            <person name="Bhutkar A."/>
            <person name="Blanco E."/>
            <person name="Bosak S.A."/>
            <person name="Bradley R.K."/>
            <person name="Brand A.D."/>
            <person name="Brent M.R."/>
            <person name="Brooks A.N."/>
            <person name="Brown R.H."/>
            <person name="Butlin R.K."/>
            <person name="Caggese C."/>
            <person name="Calvi B.R."/>
            <person name="Bernardo de Carvalho A."/>
            <person name="Caspi A."/>
            <person name="Castrezana S."/>
            <person name="Celniker S.E."/>
            <person name="Chang J.L."/>
            <person name="Chapple C."/>
            <person name="Chatterji S."/>
            <person name="Chinwalla A."/>
            <person name="Civetta A."/>
            <person name="Clifton S.W."/>
            <person name="Comeron J.M."/>
            <person name="Costello J.C."/>
            <person name="Coyne J.A."/>
            <person name="Daub J."/>
            <person name="David R.G."/>
            <person name="Delcher A.L."/>
            <person name="Delehaunty K."/>
            <person name="Do C.B."/>
            <person name="Ebling H."/>
            <person name="Edwards K."/>
            <person name="Eickbush T."/>
            <person name="Evans J.D."/>
            <person name="Filipski A."/>
            <person name="Findeiss S."/>
            <person name="Freyhult E."/>
            <person name="Fulton L."/>
            <person name="Fulton R."/>
            <person name="Garcia A.C."/>
            <person name="Gardiner A."/>
            <person name="Garfield D.A."/>
            <person name="Garvin B.E."/>
            <person name="Gibson G."/>
            <person name="Gilbert D."/>
            <person name="Gnerre S."/>
            <person name="Godfrey J."/>
            <person name="Good R."/>
            <person name="Gotea V."/>
            <person name="Gravely B."/>
            <person name="Greenberg A.J."/>
            <person name="Griffiths-Jones S."/>
            <person name="Gross S."/>
            <person name="Guigo R."/>
            <person name="Gustafson E.A."/>
            <person name="Haerty W."/>
            <person name="Hahn M.W."/>
            <person name="Halligan D.L."/>
            <person name="Halpern A.L."/>
            <person name="Halter G.M."/>
            <person name="Han M.V."/>
            <person name="Heger A."/>
            <person name="Hillier L."/>
            <person name="Hinrichs A.S."/>
            <person name="Holmes I."/>
            <person name="Hoskins R.A."/>
            <person name="Hubisz M.J."/>
            <person name="Hultmark D."/>
            <person name="Huntley M.A."/>
            <person name="Jaffe D.B."/>
            <person name="Jagadeeshan S."/>
            <person name="Jeck W.R."/>
            <person name="Johnson J."/>
            <person name="Jones C.D."/>
            <person name="Jordan W.C."/>
            <person name="Karpen G.H."/>
            <person name="Kataoka E."/>
            <person name="Keightley P.D."/>
            <person name="Kheradpour P."/>
            <person name="Kirkness E.F."/>
            <person name="Koerich L.B."/>
            <person name="Kristiansen K."/>
            <person name="Kudrna D."/>
            <person name="Kulathinal R.J."/>
            <person name="Kumar S."/>
            <person name="Kwok R."/>
            <person name="Lander E."/>
            <person name="Langley C.H."/>
            <person name="Lapoint R."/>
            <person name="Lazzaro B.P."/>
            <person name="Lee S.J."/>
            <person name="Levesque L."/>
            <person name="Li R."/>
            <person name="Lin C.F."/>
            <person name="Lin M.F."/>
            <person name="Lindblad-Toh K."/>
            <person name="Llopart A."/>
            <person name="Long M."/>
            <person name="Low L."/>
            <person name="Lozovsky E."/>
            <person name="Lu J."/>
            <person name="Luo M."/>
            <person name="Machado C.A."/>
            <person name="Makalowski W."/>
            <person name="Marzo M."/>
            <person name="Matsuda M."/>
            <person name="Matzkin L."/>
            <person name="McAllister B."/>
            <person name="McBride C.S."/>
            <person name="McKernan B."/>
            <person name="McKernan K."/>
            <person name="Mendez-Lago M."/>
            <person name="Minx P."/>
            <person name="Mollenhauer M.U."/>
            <person name="Montooth K."/>
            <person name="Mount S.M."/>
            <person name="Mu X."/>
            <person name="Myers E."/>
            <person name="Negre B."/>
            <person name="Newfeld S."/>
            <person name="Nielsen R."/>
            <person name="Noor M.A."/>
            <person name="O'Grady P."/>
            <person name="Pachter L."/>
            <person name="Papaceit M."/>
            <person name="Parisi M.J."/>
            <person name="Parisi M."/>
            <person name="Parts L."/>
            <person name="Pedersen J.S."/>
            <person name="Pesole G."/>
            <person name="Phillippy A.M."/>
            <person name="Ponting C.P."/>
            <person name="Pop M."/>
            <person name="Porcelli D."/>
            <person name="Powell J.R."/>
            <person name="Prohaska S."/>
            <person name="Pruitt K."/>
            <person name="Puig M."/>
            <person name="Quesneville H."/>
            <person name="Ram K.R."/>
            <person name="Rand D."/>
            <person name="Rasmussen M.D."/>
            <person name="Reed L.K."/>
            <person name="Reenan R."/>
            <person name="Reily A."/>
            <person name="Remington K.A."/>
            <person name="Rieger T.T."/>
            <person name="Ritchie M.G."/>
            <person name="Robin C."/>
            <person name="Rogers Y.H."/>
            <person name="Rohde C."/>
            <person name="Rozas J."/>
            <person name="Rubenfield M.J."/>
            <person name="Ruiz A."/>
            <person name="Russo S."/>
            <person name="Salzberg S.L."/>
            <person name="Sanchez-Gracia A."/>
            <person name="Saranga D.J."/>
            <person name="Sato H."/>
            <person name="Schaeffer S.W."/>
            <person name="Schatz M.C."/>
            <person name="Schlenke T."/>
            <person name="Schwartz R."/>
            <person name="Segarra C."/>
            <person name="Singh R.S."/>
            <person name="Sirot L."/>
            <person name="Sirota M."/>
            <person name="Sisneros N.B."/>
            <person name="Smith C.D."/>
            <person name="Smith T.F."/>
            <person name="Spieth J."/>
            <person name="Stage D.E."/>
            <person name="Stark A."/>
            <person name="Stephan W."/>
            <person name="Strausberg R.L."/>
            <person name="Strempel S."/>
            <person name="Sturgill D."/>
            <person name="Sutton G."/>
            <person name="Sutton G.G."/>
            <person name="Tao W."/>
            <person name="Teichmann S."/>
            <person name="Tobari Y.N."/>
            <person name="Tomimura Y."/>
            <person name="Tsolas J.M."/>
            <person name="Valente V.L."/>
            <person name="Venter E."/>
            <person name="Venter J.C."/>
            <person name="Vicario S."/>
            <person name="Vieira F.G."/>
            <person name="Vilella A.J."/>
            <person name="Villasante A."/>
            <person name="Walenz B."/>
            <person name="Wang J."/>
            <person name="Wasserman M."/>
            <person name="Watts T."/>
            <person name="Wilson D."/>
            <person name="Wilson R.K."/>
            <person name="Wing R.A."/>
            <person name="Wolfner M.F."/>
            <person name="Wong A."/>
            <person name="Wong G.K."/>
            <person name="Wu C.I."/>
            <person name="Wu G."/>
            <person name="Yamamoto D."/>
            <person name="Yang H.P."/>
            <person name="Yang S.P."/>
            <person name="Yorke J.A."/>
            <person name="Yoshida K."/>
            <person name="Zdobnov E."/>
            <person name="Zhang P."/>
            <person name="Zhang Y."/>
            <person name="Zimin A.V."/>
            <person name="Baldwin J."/>
            <person name="Abdouelleil A."/>
            <person name="Abdulkadir J."/>
            <person name="Abebe A."/>
            <person name="Abera B."/>
            <person name="Abreu J."/>
            <person name="Acer S.C."/>
            <person name="Aftuck L."/>
            <person name="Alexander A."/>
            <person name="An P."/>
            <person name="Anderson E."/>
            <person name="Anderson S."/>
            <person name="Arachi H."/>
            <person name="Azer M."/>
            <person name="Bachantsang P."/>
            <person name="Barry A."/>
            <person name="Bayul T."/>
            <person name="Berlin A."/>
            <person name="Bessette D."/>
            <person name="Bloom T."/>
            <person name="Blye J."/>
            <person name="Boguslavskiy L."/>
            <person name="Bonnet C."/>
            <person name="Boukhgalter B."/>
            <person name="Bourzgui I."/>
            <person name="Brown A."/>
            <person name="Cahill P."/>
            <person name="Channer S."/>
            <person name="Cheshatsang Y."/>
            <person name="Chuda L."/>
            <person name="Citroen M."/>
            <person name="Collymore A."/>
            <person name="Cooke P."/>
            <person name="Costello M."/>
            <person name="D'Aco K."/>
            <person name="Daza R."/>
            <person name="De Haan G."/>
            <person name="DeGray S."/>
            <person name="DeMaso C."/>
            <person name="Dhargay N."/>
            <person name="Dooley K."/>
            <person name="Dooley E."/>
            <person name="Doricent M."/>
            <person name="Dorje P."/>
            <person name="Dorjee K."/>
            <person name="Dupes A."/>
            <person name="Elong R."/>
            <person name="Falk J."/>
            <person name="Farina A."/>
            <person name="Faro S."/>
            <person name="Ferguson D."/>
            <person name="Fisher S."/>
            <person name="Foley C.D."/>
            <person name="Franke A."/>
            <person name="Friedrich D."/>
            <person name="Gadbois L."/>
            <person name="Gearin G."/>
            <person name="Gearin C.R."/>
            <person name="Giannoukos G."/>
            <person name="Goode T."/>
            <person name="Graham J."/>
            <person name="Grandbois E."/>
            <person name="Grewal S."/>
            <person name="Gyaltsen K."/>
            <person name="Hafez N."/>
            <person name="Hagos B."/>
            <person name="Hall J."/>
            <person name="Henson C."/>
            <person name="Hollinger A."/>
            <person name="Honan T."/>
            <person name="Huard M.D."/>
            <person name="Hughes L."/>
            <person name="Hurhula B."/>
            <person name="Husby M.E."/>
            <person name="Kamat A."/>
            <person name="Kanga B."/>
            <person name="Kashin S."/>
            <person name="Khazanovich D."/>
            <person name="Kisner P."/>
            <person name="Lance K."/>
            <person name="Lara M."/>
            <person name="Lee W."/>
            <person name="Lennon N."/>
            <person name="Letendre F."/>
            <person name="LeVine R."/>
            <person name="Lipovsky A."/>
            <person name="Liu X."/>
            <person name="Liu J."/>
            <person name="Liu S."/>
            <person name="Lokyitsang T."/>
            <person name="Lokyitsang Y."/>
            <person name="Lubonja R."/>
            <person name="Lui A."/>
            <person name="MacDonald P."/>
            <person name="Magnisalis V."/>
            <person name="Maru K."/>
            <person name="Matthews C."/>
            <person name="McCusker W."/>
            <person name="McDonough S."/>
            <person name="Mehta T."/>
            <person name="Meldrim J."/>
            <person name="Meneus L."/>
            <person name="Mihai O."/>
            <person name="Mihalev A."/>
            <person name="Mihova T."/>
            <person name="Mittelman R."/>
            <person name="Mlenga V."/>
            <person name="Montmayeur A."/>
            <person name="Mulrain L."/>
            <person name="Navidi A."/>
            <person name="Naylor J."/>
            <person name="Negash T."/>
            <person name="Nguyen T."/>
            <person name="Nguyen N."/>
            <person name="Nicol R."/>
            <person name="Norbu C."/>
            <person name="Norbu N."/>
            <person name="Novod N."/>
            <person name="O'Neill B."/>
            <person name="Osman S."/>
            <person name="Markiewicz E."/>
            <person name="Oyono O.L."/>
            <person name="Patti C."/>
            <person name="Phunkhang P."/>
            <person name="Pierre F."/>
            <person name="Priest M."/>
            <person name="Raghuraman S."/>
            <person name="Rege F."/>
            <person name="Reyes R."/>
            <person name="Rise C."/>
            <person name="Rogov P."/>
            <person name="Ross K."/>
            <person name="Ryan E."/>
            <person name="Settipalli S."/>
            <person name="Shea T."/>
            <person name="Sherpa N."/>
            <person name="Shi L."/>
            <person name="Shih D."/>
            <person name="Sparrow T."/>
            <person name="Spaulding J."/>
            <person name="Stalker J."/>
            <person name="Stange-Thomann N."/>
            <person name="Stavropoulos S."/>
            <person name="Stone C."/>
            <person name="Strader C."/>
            <person name="Tesfaye S."/>
            <person name="Thomson T."/>
            <person name="Thoulutsang Y."/>
            <person name="Thoulutsang D."/>
            <person name="Topham K."/>
            <person name="Topping I."/>
            <person name="Tsamla T."/>
            <person name="Vassiliev H."/>
            <person name="Vo A."/>
            <person name="Wangchuk T."/>
            <person name="Wangdi T."/>
            <person name="Weiand M."/>
            <person name="Wilkinson J."/>
            <person name="Wilson A."/>
            <person name="Yadav S."/>
            <person name="Young G."/>
            <person name="Yu Q."/>
            <person name="Zembek L."/>
            <person name="Zhong D."/>
            <person name="Zimmer A."/>
            <person name="Zwirko Z."/>
            <person name="Jaffe D.B."/>
            <person name="Alvarez P."/>
            <person name="Brockman W."/>
            <person name="Butler J."/>
            <person name="Chin C."/>
            <person name="Gnerre S."/>
            <person name="Grabherr M."/>
            <person name="Kleber M."/>
            <person name="Mauceli E."/>
            <person name="MacCallum I."/>
        </authorList>
    </citation>
    <scope>NUCLEOTIDE SEQUENCE [LARGE SCALE GENOMIC DNA]</scope>
    <source>
        <strain evidence="19">Tucson 15287-2541.00</strain>
    </source>
</reference>
<evidence type="ECO:0000256" key="14">
    <source>
        <dbReference type="PROSITE-ProRule" id="PRU00228"/>
    </source>
</evidence>
<gene>
    <name evidence="18" type="primary">Dgri\GH13424</name>
    <name evidence="18" type="ORF">Dgri_GH13424</name>
</gene>
<dbReference type="GO" id="GO:0007032">
    <property type="term" value="P:endosome organization"/>
    <property type="evidence" value="ECO:0007669"/>
    <property type="project" value="TreeGrafter"/>
</dbReference>
<dbReference type="GO" id="GO:0044753">
    <property type="term" value="C:amphisome"/>
    <property type="evidence" value="ECO:0007669"/>
    <property type="project" value="TreeGrafter"/>
</dbReference>
<dbReference type="InterPro" id="IPR043145">
    <property type="entry name" value="Znf_ZZ_sf"/>
</dbReference>
<protein>
    <recommendedName>
        <fullName evidence="12">Protein ref(2)P</fullName>
    </recommendedName>
    <alternativeName>
        <fullName evidence="13">Refractory to sigma P</fullName>
    </alternativeName>
</protein>
<dbReference type="OMA" id="VHAMMAM"/>
<dbReference type="STRING" id="7222.B4JPD6"/>
<feature type="compositionally biased region" description="Low complexity" evidence="15">
    <location>
        <begin position="573"/>
        <end position="612"/>
    </location>
</feature>
<sequence length="681" mass="72852">MSEKFLKITYNIVDAGAAGATRKLNTYILLPEFQIDVQEAIKSFLFEDSKLPEFKFRTYWIDNDGDEIEIANMSDYIIFKEKCADNMRIQVASEICSSSDSAEPKIAQATPENVDDPTNFIIHDGVECDSCNLAPIIGFRYKCVQCPNFDLCQSCERAHKHPNHMMVRMPNNNGPSVIDAWMCGPGSHHRRSHRRFRGQCPFSDLTVDADAETPTGSSPGAAPAANGPKESRRDRRHARRHGAGSGSGGVFSQFMEMMMNLPESNTTPTTSAAAPATATAPPKEQPVEQTTAETKSQNAKEEAFVVQDETVTEEPVAAPRSPKEEPKLQATSAPAPAAAAPTQAAGSSTPTTPVISLENLAQMVNPEYVRAGIEILNNFSEMFAKMIDPSEAAAFGCAETSMASSTSSGSTASQKTEAGAETTAAAAETSSAPVTVAASVSVAAPVAVPAPVPVPVAIPTLVAVPTPITVPTPVAVTDPTPAIPTPTSNDDAEKQRSRSESLGQDWQMIDNTATLTDNVSSADVLINLNNNDNSTITTTAPAAVATDIVSPTHDYVQLGEMLRQHVNEEEQQLLHQQQQQQQREQSTAHTQTSQVNTVSTSTSTMDGVAPTAANPPPTAVAEEWRSVLVYHHDERINAAVHAMMAMGFSNEGAWLTQLLESVEGNIPAALDIMHTSQSGRN</sequence>
<feature type="region of interest" description="Disordered" evidence="15">
    <location>
        <begin position="402"/>
        <end position="424"/>
    </location>
</feature>
<evidence type="ECO:0000256" key="2">
    <source>
        <dbReference type="ARBA" id="ARBA00004496"/>
    </source>
</evidence>
<feature type="compositionally biased region" description="Low complexity" evidence="15">
    <location>
        <begin position="266"/>
        <end position="282"/>
    </location>
</feature>
<evidence type="ECO:0000256" key="6">
    <source>
        <dbReference type="ARBA" id="ARBA00022771"/>
    </source>
</evidence>
<evidence type="ECO:0000256" key="10">
    <source>
        <dbReference type="ARBA" id="ARBA00054138"/>
    </source>
</evidence>
<dbReference type="HOGENOM" id="CLU_030132_0_0_1"/>
<dbReference type="FunFam" id="3.30.60.90:FF:000016">
    <property type="entry name" value="Refractory to sigma P"/>
    <property type="match status" value="1"/>
</dbReference>
<dbReference type="Pfam" id="PF00569">
    <property type="entry name" value="ZZ"/>
    <property type="match status" value="1"/>
</dbReference>
<dbReference type="GO" id="GO:0016235">
    <property type="term" value="C:aggresome"/>
    <property type="evidence" value="ECO:0007669"/>
    <property type="project" value="TreeGrafter"/>
</dbReference>
<dbReference type="PROSITE" id="PS50030">
    <property type="entry name" value="UBA"/>
    <property type="match status" value="1"/>
</dbReference>
<dbReference type="GO" id="GO:0005634">
    <property type="term" value="C:nucleus"/>
    <property type="evidence" value="ECO:0007669"/>
    <property type="project" value="UniProtKB-SubCell"/>
</dbReference>
<feature type="region of interest" description="Disordered" evidence="15">
    <location>
        <begin position="569"/>
        <end position="617"/>
    </location>
</feature>
<feature type="region of interest" description="Disordered" evidence="15">
    <location>
        <begin position="206"/>
        <end position="351"/>
    </location>
</feature>
<keyword evidence="3" id="KW-0963">Cytoplasm</keyword>
<dbReference type="PROSITE" id="PS50135">
    <property type="entry name" value="ZF_ZZ_2"/>
    <property type="match status" value="1"/>
</dbReference>